<comment type="caution">
    <text evidence="1">The sequence shown here is derived from an EMBL/GenBank/DDBJ whole genome shotgun (WGS) entry which is preliminary data.</text>
</comment>
<proteinExistence type="predicted"/>
<organism evidence="1 2">
    <name type="scientific">Psychrilyobacter piezotolerans</name>
    <dbReference type="NCBI Taxonomy" id="2293438"/>
    <lineage>
        <taxon>Bacteria</taxon>
        <taxon>Fusobacteriati</taxon>
        <taxon>Fusobacteriota</taxon>
        <taxon>Fusobacteriia</taxon>
        <taxon>Fusobacteriales</taxon>
        <taxon>Fusobacteriaceae</taxon>
        <taxon>Psychrilyobacter</taxon>
    </lineage>
</organism>
<dbReference type="Proteomes" id="UP000263486">
    <property type="component" value="Unassembled WGS sequence"/>
</dbReference>
<accession>A0ABX9KIX8</accession>
<name>A0ABX9KIX8_9FUSO</name>
<evidence type="ECO:0000313" key="1">
    <source>
        <dbReference type="EMBL" id="REI42073.1"/>
    </source>
</evidence>
<sequence>MAKLRIGSTDYTLTSGKVSSPALKLIGGGVTRYGFLTTVKPATKTLKVGNYYLNQPRVPFTITLAVSLSAGTNGSLAYSAFLSQLNVYSATWSFSGAAWQNESDWVEHSWNHGDVKAEGGAQIYNIGHPHEHDTGHKSVSGGGTLKSDSATLANVSQRINLKGVDIHQYTVGNDDNERTVTVSPTTYVTGTLTITGYKLP</sequence>
<protein>
    <submittedName>
        <fullName evidence="1">Uncharacterized protein</fullName>
    </submittedName>
</protein>
<keyword evidence="2" id="KW-1185">Reference proteome</keyword>
<dbReference type="RefSeq" id="WP_114641757.1">
    <property type="nucleotide sequence ID" value="NZ_JAACIO010000007.1"/>
</dbReference>
<dbReference type="EMBL" id="QUAJ01000006">
    <property type="protein sequence ID" value="REI42073.1"/>
    <property type="molecule type" value="Genomic_DNA"/>
</dbReference>
<gene>
    <name evidence="1" type="ORF">DYH56_04965</name>
</gene>
<evidence type="ECO:0000313" key="2">
    <source>
        <dbReference type="Proteomes" id="UP000263486"/>
    </source>
</evidence>
<reference evidence="1 2" key="1">
    <citation type="submission" date="2018-08" db="EMBL/GenBank/DDBJ databases">
        <title>Draft genome sequence of Psychrilyobacter sp. strain SD5 isolated from Black Sea water.</title>
        <authorList>
            <person name="Yadav S."/>
            <person name="Villanueva L."/>
            <person name="Damste J.S.S."/>
        </authorList>
    </citation>
    <scope>NUCLEOTIDE SEQUENCE [LARGE SCALE GENOMIC DNA]</scope>
    <source>
        <strain evidence="1 2">SD5</strain>
    </source>
</reference>